<keyword evidence="3" id="KW-0067">ATP-binding</keyword>
<dbReference type="InterPro" id="IPR027417">
    <property type="entry name" value="P-loop_NTPase"/>
</dbReference>
<dbReference type="AlphaFoldDB" id="A0A0G0AVG5"/>
<dbReference type="GO" id="GO:0005886">
    <property type="term" value="C:plasma membrane"/>
    <property type="evidence" value="ECO:0007669"/>
    <property type="project" value="TreeGrafter"/>
</dbReference>
<dbReference type="Gene3D" id="3.30.450.90">
    <property type="match status" value="1"/>
</dbReference>
<dbReference type="PATRIC" id="fig|1619088.3.peg.143"/>
<organism evidence="6 7">
    <name type="scientific">candidate division WS6 bacterium GW2011_GWB1_33_6</name>
    <dbReference type="NCBI Taxonomy" id="1619088"/>
    <lineage>
        <taxon>Bacteria</taxon>
        <taxon>Candidatus Dojkabacteria</taxon>
    </lineage>
</organism>
<dbReference type="Gene3D" id="3.40.50.300">
    <property type="entry name" value="P-loop containing nucleotide triphosphate hydrolases"/>
    <property type="match status" value="1"/>
</dbReference>
<evidence type="ECO:0000256" key="4">
    <source>
        <dbReference type="SAM" id="MobiDB-lite"/>
    </source>
</evidence>
<dbReference type="GO" id="GO:0016887">
    <property type="term" value="F:ATP hydrolysis activity"/>
    <property type="evidence" value="ECO:0007669"/>
    <property type="project" value="TreeGrafter"/>
</dbReference>
<dbReference type="SUPFAM" id="SSF52540">
    <property type="entry name" value="P-loop containing nucleoside triphosphate hydrolases"/>
    <property type="match status" value="2"/>
</dbReference>
<sequence>MVELLKLTDDVIKKKINVSDFLDALVFDALKAKASDIHIESKEDDILLIRYRIDGVLRDIIPISKDLKESLLFIIKVRSKLRTDIHFAPQDGKILFTVKKEDIDGPKVEEVKVEDIKENEKEDTKPEEKEVKEEEKKEKEKKEEKNKEGEEKKESLVAGIFSKFSKEESKAKETYNVDARISILPVTHGEKVVIRLLSQANRSYALTDLGFEEEDLVKLEKAYRQPYGLILVTGPTGSGKTTTLYSLLKILNTRDVNITTIEDPVEYSIQGVNHIQINTKGDLTFANGLRSILRQDPNIIMVGEIRDTETARITVNSALTGHLVLSTVHANDAISTIPRLIDMGIEPFLIASTLNIVVTQRLSRRLCPDCKKEYTAGKDEAHKEIIKLRPDIQKHINPTDKLFKAVGCQKCNNTGYSGRIGIYEILTMGKDLRDVIIQKPNSDNIMAVAKKNGFKLMIDDGIKKLKKGDIDIKELMKVISIKE</sequence>
<proteinExistence type="inferred from homology"/>
<dbReference type="CDD" id="cd01129">
    <property type="entry name" value="PulE-GspE-like"/>
    <property type="match status" value="1"/>
</dbReference>
<dbReference type="InterPro" id="IPR001482">
    <property type="entry name" value="T2SS/T4SS_dom"/>
</dbReference>
<dbReference type="PANTHER" id="PTHR30258">
    <property type="entry name" value="TYPE II SECRETION SYSTEM PROTEIN GSPE-RELATED"/>
    <property type="match status" value="1"/>
</dbReference>
<feature type="region of interest" description="Disordered" evidence="4">
    <location>
        <begin position="114"/>
        <end position="149"/>
    </location>
</feature>
<dbReference type="GO" id="GO:0005524">
    <property type="term" value="F:ATP binding"/>
    <property type="evidence" value="ECO:0007669"/>
    <property type="project" value="UniProtKB-KW"/>
</dbReference>
<keyword evidence="2" id="KW-0547">Nucleotide-binding</keyword>
<evidence type="ECO:0000313" key="7">
    <source>
        <dbReference type="Proteomes" id="UP000034488"/>
    </source>
</evidence>
<accession>A0A0G0AVG5</accession>
<evidence type="ECO:0000259" key="5">
    <source>
        <dbReference type="Pfam" id="PF00437"/>
    </source>
</evidence>
<protein>
    <submittedName>
        <fullName evidence="6">Type II secretion system protein E</fullName>
    </submittedName>
</protein>
<evidence type="ECO:0000256" key="2">
    <source>
        <dbReference type="ARBA" id="ARBA00022741"/>
    </source>
</evidence>
<comment type="similarity">
    <text evidence="1">Belongs to the GSP E family.</text>
</comment>
<gene>
    <name evidence="6" type="ORF">UR47_C0002G0063</name>
</gene>
<dbReference type="Pfam" id="PF00437">
    <property type="entry name" value="T2SSE"/>
    <property type="match status" value="2"/>
</dbReference>
<name>A0A0G0AVG5_9BACT</name>
<evidence type="ECO:0000313" key="6">
    <source>
        <dbReference type="EMBL" id="KKP55346.1"/>
    </source>
</evidence>
<dbReference type="Proteomes" id="UP000034488">
    <property type="component" value="Unassembled WGS sequence"/>
</dbReference>
<dbReference type="PANTHER" id="PTHR30258:SF1">
    <property type="entry name" value="PROTEIN TRANSPORT PROTEIN HOFB HOMOLOG"/>
    <property type="match status" value="1"/>
</dbReference>
<dbReference type="EMBL" id="LBPI01000002">
    <property type="protein sequence ID" value="KKP55346.1"/>
    <property type="molecule type" value="Genomic_DNA"/>
</dbReference>
<feature type="domain" description="Bacterial type II secretion system protein E" evidence="5">
    <location>
        <begin position="17"/>
        <end position="104"/>
    </location>
</feature>
<comment type="caution">
    <text evidence="6">The sequence shown here is derived from an EMBL/GenBank/DDBJ whole genome shotgun (WGS) entry which is preliminary data.</text>
</comment>
<reference evidence="6 7" key="1">
    <citation type="journal article" date="2015" name="Nature">
        <title>rRNA introns, odd ribosomes, and small enigmatic genomes across a large radiation of phyla.</title>
        <authorList>
            <person name="Brown C.T."/>
            <person name="Hug L.A."/>
            <person name="Thomas B.C."/>
            <person name="Sharon I."/>
            <person name="Castelle C.J."/>
            <person name="Singh A."/>
            <person name="Wilkins M.J."/>
            <person name="Williams K.H."/>
            <person name="Banfield J.F."/>
        </authorList>
    </citation>
    <scope>NUCLEOTIDE SEQUENCE [LARGE SCALE GENOMIC DNA]</scope>
</reference>
<dbReference type="FunFam" id="3.40.50.300:FF:000398">
    <property type="entry name" value="Type IV pilus assembly ATPase PilB"/>
    <property type="match status" value="1"/>
</dbReference>
<evidence type="ECO:0000256" key="1">
    <source>
        <dbReference type="ARBA" id="ARBA00006611"/>
    </source>
</evidence>
<evidence type="ECO:0000256" key="3">
    <source>
        <dbReference type="ARBA" id="ARBA00022840"/>
    </source>
</evidence>
<feature type="domain" description="Bacterial type II secretion system protein E" evidence="5">
    <location>
        <begin position="175"/>
        <end position="476"/>
    </location>
</feature>